<keyword evidence="3" id="KW-0285">Flavoprotein</keyword>
<evidence type="ECO:0000256" key="6">
    <source>
        <dbReference type="ARBA" id="ARBA00023033"/>
    </source>
</evidence>
<comment type="similarity">
    <text evidence="2">Belongs to the paxM FAD-dependent monooxygenase family.</text>
</comment>
<comment type="cofactor">
    <cofactor evidence="1">
        <name>FAD</name>
        <dbReference type="ChEBI" id="CHEBI:57692"/>
    </cofactor>
</comment>
<dbReference type="Gene3D" id="3.50.50.60">
    <property type="entry name" value="FAD/NAD(P)-binding domain"/>
    <property type="match status" value="1"/>
</dbReference>
<dbReference type="SUPFAM" id="SSF51905">
    <property type="entry name" value="FAD/NAD(P)-binding domain"/>
    <property type="match status" value="1"/>
</dbReference>
<dbReference type="OrthoDB" id="417877at2759"/>
<keyword evidence="10" id="KW-1185">Reference proteome</keyword>
<accession>A0A8H5IFT9</accession>
<dbReference type="InterPro" id="IPR002938">
    <property type="entry name" value="FAD-bd"/>
</dbReference>
<organism evidence="9 10">
    <name type="scientific">Fusarium phyllophilum</name>
    <dbReference type="NCBI Taxonomy" id="47803"/>
    <lineage>
        <taxon>Eukaryota</taxon>
        <taxon>Fungi</taxon>
        <taxon>Dikarya</taxon>
        <taxon>Ascomycota</taxon>
        <taxon>Pezizomycotina</taxon>
        <taxon>Sordariomycetes</taxon>
        <taxon>Hypocreomycetidae</taxon>
        <taxon>Hypocreales</taxon>
        <taxon>Nectriaceae</taxon>
        <taxon>Fusarium</taxon>
        <taxon>Fusarium fujikuroi species complex</taxon>
    </lineage>
</organism>
<sequence length="436" mass="48816">MSVCKGDKRLKVAIIGGGPAGLGTAVELQKLPFVDWKLYEKRPRLSEIGGGFTLQPQTRRLLEHFGVADNINAEDYFQSPGGEIEQRRNGRTGELLVEKFNPEDVPLHHQSCRIARAKLQNALIRSIDHDNVHLSKRFVAMERVSNNQLQITFEDGTGDNVYLLVAADGIRSSIRQLCFPNHVLQYNGQSVYRTIISKTQASEIGGIPWAPVFWKHVSGLYVFTCPLGNDDFEVTVRIRRTQEEQQPVNCGRPFDLYEILRLAAKGDTQEFALFSGMNLKRITSGGNIALIGDASHALLGNFGSGAGFALEDVYALTRALEWAWSRDQKLDIALEIFDAIRSPHYERLHRLVDRFSTIKAELRQESLSLDLEIAERVKRISLASQSWMYYCAIERFVGEALCEADRDIGWEAMPSQSMGTADRGKGLVQTTDAAKS</sequence>
<evidence type="ECO:0000313" key="9">
    <source>
        <dbReference type="EMBL" id="KAF5536445.1"/>
    </source>
</evidence>
<dbReference type="PANTHER" id="PTHR46720:SF3">
    <property type="entry name" value="FAD-BINDING DOMAIN-CONTAINING PROTEIN-RELATED"/>
    <property type="match status" value="1"/>
</dbReference>
<comment type="caution">
    <text evidence="9">The sequence shown here is derived from an EMBL/GenBank/DDBJ whole genome shotgun (WGS) entry which is preliminary data.</text>
</comment>
<feature type="domain" description="FAD-binding" evidence="8">
    <location>
        <begin position="10"/>
        <end position="323"/>
    </location>
</feature>
<evidence type="ECO:0000256" key="4">
    <source>
        <dbReference type="ARBA" id="ARBA00022827"/>
    </source>
</evidence>
<keyword evidence="5" id="KW-0560">Oxidoreductase</keyword>
<dbReference type="InterPro" id="IPR036188">
    <property type="entry name" value="FAD/NAD-bd_sf"/>
</dbReference>
<evidence type="ECO:0000256" key="7">
    <source>
        <dbReference type="SAM" id="MobiDB-lite"/>
    </source>
</evidence>
<dbReference type="AlphaFoldDB" id="A0A8H5IFT9"/>
<name>A0A8H5IFT9_9HYPO</name>
<dbReference type="PANTHER" id="PTHR46720">
    <property type="entry name" value="HYDROXYLASE, PUTATIVE (AFU_ORTHOLOGUE AFUA_3G01460)-RELATED"/>
    <property type="match status" value="1"/>
</dbReference>
<evidence type="ECO:0000256" key="2">
    <source>
        <dbReference type="ARBA" id="ARBA00007992"/>
    </source>
</evidence>
<evidence type="ECO:0000256" key="5">
    <source>
        <dbReference type="ARBA" id="ARBA00023002"/>
    </source>
</evidence>
<dbReference type="Pfam" id="PF01494">
    <property type="entry name" value="FAD_binding_3"/>
    <property type="match status" value="1"/>
</dbReference>
<dbReference type="InterPro" id="IPR051104">
    <property type="entry name" value="FAD_monoxygenase"/>
</dbReference>
<dbReference type="Proteomes" id="UP000582016">
    <property type="component" value="Unassembled WGS sequence"/>
</dbReference>
<keyword evidence="4" id="KW-0274">FAD</keyword>
<keyword evidence="6 9" id="KW-0503">Monooxygenase</keyword>
<gene>
    <name evidence="9" type="ORF">FPHYL_12977</name>
</gene>
<feature type="region of interest" description="Disordered" evidence="7">
    <location>
        <begin position="415"/>
        <end position="436"/>
    </location>
</feature>
<evidence type="ECO:0000256" key="3">
    <source>
        <dbReference type="ARBA" id="ARBA00022630"/>
    </source>
</evidence>
<proteinExistence type="inferred from homology"/>
<evidence type="ECO:0000259" key="8">
    <source>
        <dbReference type="Pfam" id="PF01494"/>
    </source>
</evidence>
<dbReference type="GO" id="GO:0004497">
    <property type="term" value="F:monooxygenase activity"/>
    <property type="evidence" value="ECO:0007669"/>
    <property type="project" value="UniProtKB-KW"/>
</dbReference>
<dbReference type="GO" id="GO:0044550">
    <property type="term" value="P:secondary metabolite biosynthetic process"/>
    <property type="evidence" value="ECO:0007669"/>
    <property type="project" value="TreeGrafter"/>
</dbReference>
<dbReference type="GO" id="GO:0071949">
    <property type="term" value="F:FAD binding"/>
    <property type="evidence" value="ECO:0007669"/>
    <property type="project" value="InterPro"/>
</dbReference>
<reference evidence="9 10" key="1">
    <citation type="submission" date="2020-05" db="EMBL/GenBank/DDBJ databases">
        <title>Identification and distribution of gene clusters putatively required for synthesis of sphingolipid metabolism inhibitors in phylogenetically diverse species of the filamentous fungus Fusarium.</title>
        <authorList>
            <person name="Kim H.-S."/>
            <person name="Busman M."/>
            <person name="Brown D.W."/>
            <person name="Divon H."/>
            <person name="Uhlig S."/>
            <person name="Proctor R.H."/>
        </authorList>
    </citation>
    <scope>NUCLEOTIDE SEQUENCE [LARGE SCALE GENOMIC DNA]</scope>
    <source>
        <strain evidence="9 10">NRRL 13617</strain>
    </source>
</reference>
<dbReference type="EMBL" id="JAAOAQ010000709">
    <property type="protein sequence ID" value="KAF5536445.1"/>
    <property type="molecule type" value="Genomic_DNA"/>
</dbReference>
<evidence type="ECO:0000256" key="1">
    <source>
        <dbReference type="ARBA" id="ARBA00001974"/>
    </source>
</evidence>
<protein>
    <submittedName>
        <fullName evidence="9">Monooxygenase FAD-binding protein</fullName>
    </submittedName>
</protein>
<dbReference type="PRINTS" id="PR00420">
    <property type="entry name" value="RNGMNOXGNASE"/>
</dbReference>
<evidence type="ECO:0000313" key="10">
    <source>
        <dbReference type="Proteomes" id="UP000582016"/>
    </source>
</evidence>